<dbReference type="SUPFAM" id="SSF48371">
    <property type="entry name" value="ARM repeat"/>
    <property type="match status" value="5"/>
</dbReference>
<evidence type="ECO:0000313" key="7">
    <source>
        <dbReference type="RefSeq" id="XP_035691255.1"/>
    </source>
</evidence>
<dbReference type="FunFam" id="1.25.10.10:FF:000090">
    <property type="entry name" value="eIF-2-alpha kinase activator GCN1"/>
    <property type="match status" value="1"/>
</dbReference>
<dbReference type="PROSITE" id="PS50077">
    <property type="entry name" value="HEAT_REPEAT"/>
    <property type="match status" value="3"/>
</dbReference>
<dbReference type="Pfam" id="PF24993">
    <property type="entry name" value="GNC1_N"/>
    <property type="match status" value="1"/>
</dbReference>
<dbReference type="InterPro" id="IPR057546">
    <property type="entry name" value="HEAT_GCN1"/>
</dbReference>
<evidence type="ECO:0000256" key="4">
    <source>
        <dbReference type="PROSITE-ProRule" id="PRU00103"/>
    </source>
</evidence>
<reference evidence="7" key="2">
    <citation type="submission" date="2025-08" db="UniProtKB">
        <authorList>
            <consortium name="RefSeq"/>
        </authorList>
    </citation>
    <scope>IDENTIFICATION</scope>
    <source>
        <strain evidence="7">S238N-H82</strain>
        <tissue evidence="7">Testes</tissue>
    </source>
</reference>
<evidence type="ECO:0000259" key="5">
    <source>
        <dbReference type="PROSITE" id="PS50878"/>
    </source>
</evidence>
<dbReference type="GO" id="GO:0019887">
    <property type="term" value="F:protein kinase regulator activity"/>
    <property type="evidence" value="ECO:0000318"/>
    <property type="project" value="GO_Central"/>
</dbReference>
<dbReference type="Pfam" id="PF00078">
    <property type="entry name" value="RVT_1"/>
    <property type="match status" value="1"/>
</dbReference>
<dbReference type="FunFam" id="1.25.10.10:FF:000096">
    <property type="entry name" value="eIF-2-alpha kinase activator gcn1"/>
    <property type="match status" value="1"/>
</dbReference>
<keyword evidence="6" id="KW-1185">Reference proteome</keyword>
<dbReference type="InterPro" id="IPR034085">
    <property type="entry name" value="TOG"/>
</dbReference>
<dbReference type="SMART" id="SM01349">
    <property type="entry name" value="TOG"/>
    <property type="match status" value="2"/>
</dbReference>
<dbReference type="KEGG" id="bfo:118426103"/>
<dbReference type="Pfam" id="PF23271">
    <property type="entry name" value="HEAT_GCN1"/>
    <property type="match status" value="1"/>
</dbReference>
<dbReference type="CDD" id="cd01650">
    <property type="entry name" value="RT_nLTR_like"/>
    <property type="match status" value="1"/>
</dbReference>
<dbReference type="OrthoDB" id="5148094at2759"/>
<dbReference type="Pfam" id="PF13513">
    <property type="entry name" value="HEAT_EZ"/>
    <property type="match status" value="1"/>
</dbReference>
<dbReference type="Gene3D" id="1.25.10.10">
    <property type="entry name" value="Leucine-rich Repeat Variant"/>
    <property type="match status" value="8"/>
</dbReference>
<dbReference type="GeneID" id="118426103"/>
<dbReference type="InterPro" id="IPR011989">
    <property type="entry name" value="ARM-like"/>
</dbReference>
<dbReference type="Pfam" id="PF25801">
    <property type="entry name" value="HEAT_GCN1_C_2"/>
    <property type="match status" value="2"/>
</dbReference>
<dbReference type="InterPro" id="IPR016024">
    <property type="entry name" value="ARM-type_fold"/>
</dbReference>
<dbReference type="GO" id="GO:0034198">
    <property type="term" value="P:cellular response to amino acid starvation"/>
    <property type="evidence" value="ECO:0000318"/>
    <property type="project" value="GO_Central"/>
</dbReference>
<dbReference type="RefSeq" id="XP_035691255.1">
    <property type="nucleotide sequence ID" value="XM_035835362.1"/>
</dbReference>
<evidence type="ECO:0000256" key="1">
    <source>
        <dbReference type="ARBA" id="ARBA00007366"/>
    </source>
</evidence>
<evidence type="ECO:0000313" key="6">
    <source>
        <dbReference type="Proteomes" id="UP000001554"/>
    </source>
</evidence>
<name>A0A9J7M183_BRAFL</name>
<dbReference type="PANTHER" id="PTHR23346:SF7">
    <property type="entry name" value="STALLED RIBOSOME SENSOR GCN1"/>
    <property type="match status" value="1"/>
</dbReference>
<dbReference type="OMA" id="FLFTNWL"/>
<proteinExistence type="inferred from homology"/>
<feature type="domain" description="Reverse transcriptase" evidence="5">
    <location>
        <begin position="2441"/>
        <end position="2692"/>
    </location>
</feature>
<feature type="repeat" description="HEAT" evidence="4">
    <location>
        <begin position="2004"/>
        <end position="2041"/>
    </location>
</feature>
<keyword evidence="3" id="KW-0677">Repeat</keyword>
<reference evidence="6" key="1">
    <citation type="journal article" date="2020" name="Nat. Ecol. Evol.">
        <title>Deeply conserved synteny resolves early events in vertebrate evolution.</title>
        <authorList>
            <person name="Simakov O."/>
            <person name="Marletaz F."/>
            <person name="Yue J.X."/>
            <person name="O'Connell B."/>
            <person name="Jenkins J."/>
            <person name="Brandt A."/>
            <person name="Calef R."/>
            <person name="Tung C.H."/>
            <person name="Huang T.K."/>
            <person name="Schmutz J."/>
            <person name="Satoh N."/>
            <person name="Yu J.K."/>
            <person name="Putnam N.H."/>
            <person name="Green R.E."/>
            <person name="Rokhsar D.S."/>
        </authorList>
    </citation>
    <scope>NUCLEOTIDE SEQUENCE [LARGE SCALE GENOMIC DNA]</scope>
    <source>
        <strain evidence="6">S238N-H82</strain>
    </source>
</reference>
<dbReference type="InterPro" id="IPR000477">
    <property type="entry name" value="RT_dom"/>
</dbReference>
<dbReference type="PANTHER" id="PTHR23346">
    <property type="entry name" value="TRANSLATIONAL ACTIVATOR GCN1-RELATED"/>
    <property type="match status" value="1"/>
</dbReference>
<dbReference type="Pfam" id="PF24984">
    <property type="entry name" value="HEAT_EF3_GNC1"/>
    <property type="match status" value="1"/>
</dbReference>
<dbReference type="GO" id="GO:0005829">
    <property type="term" value="C:cytosol"/>
    <property type="evidence" value="ECO:0000318"/>
    <property type="project" value="GO_Central"/>
</dbReference>
<dbReference type="FunFam" id="1.25.10.10:FF:000162">
    <property type="entry name" value="GCN1, eIF2 alpha kinase activator homolog"/>
    <property type="match status" value="1"/>
</dbReference>
<dbReference type="Proteomes" id="UP000001554">
    <property type="component" value="Chromosome 11"/>
</dbReference>
<comment type="similarity">
    <text evidence="1">Belongs to the GCN1 family.</text>
</comment>
<sequence length="3042" mass="335212">MADSQTTEILRHFSSRATTSSTSEQLCLLRDLVPCVGKPDFPEQAVKGLIRLFTLSIQRYRDKASRRAVEDAIRSMGNIHPDTTTKQLLATLEDIGKDWQNPRPSPALCVVSLTGLRWSCLILHTTFSGTEKCTGALWTKLVKIQSALLHTTAVCRKASISLGAYKVLKSAWVKLPGLAAACGETLCSLEPSLVLMCLVGAVMRYFTETKDMDNINKFKSPLLDLYIKSVLSGKTSPPQHVLVNCESLLRHANHKDFKEKLLPAVQKAVLRNAEILMPAICSLLSSVSLDLSQYTQDISKILGSQLHSKDDTTCEETGRAFKILAQQCSDPGALEEAAKHLFNVLNGSEGKLTVVKHRMGVLTGLGNLSYNTVSGSGTQTLSSMVAELFIPYLQQEVHEGTLVYTLSMLSLWCDKFSTQVPTKLMEWFKKGVTLKTSTTAVRTAYLQCMLAAFSGDTLLQGLDMLPFLLQAAEKAAFNLNQEAVVTEGLTAACLLTKMSAVDIESESRLSIFWNNLLDDSKQMLMSEKYLSQAPDDALVNVCCLCETLLLDHPQKLSHSNTRHLHRALVSLLTSPSWTVRKSAGQSTKKLLAELGSDTLAHPLLLQLRTILTTQSIVAYKRYLEDRDGEQGKKDGDTPRVISPKILAEALEIICLVPGLDSEKSMAEKLMLEALMDTHHSCIVYYRPSLWVTLCRQLKLDVLDLVRTHQDIIIDKVTQASPRDKAVLNVVKTLVFIAPKIILPAILNHVRSCLGDPALVEVTTEEYNIMRWPEGELYNQTILQDATLQDSSKGNIKRENKAYSYEEQLIEEELRKELEKKATKGAKAKPQLTKKQEEALAAELGRESAIRTKLLQLDDVLVKASSLLQASIEGSPSALRAHINTVSKLLQPLLQSPLAAPRVMPVLVSLRTAVFDKDTEYLGTLIAYTTLRLSEPAAIVDPAWCQEELVHMAARAVQLLHLQTVPSENKSRLLIGPLSAPRFAYFFPLLKYVLQNGGSKIKGDLEVMGKAIEVIEEHTRLRGAEEDESGPALLPREEMLQLLCNVIGTSGLEMQNIAKTVVAATCLCANGDVGCTTCTMGEINILLEALQAPAAPVREAALEGLSTLVPVLPRMDTDADATLKVVQRVWVARYDPQEKNQEIATKLWERADCEMDPLLCTLMLEDIVHHVDVTRTSAAAALSGALQLHPDITPAVMYQLLDQYQDKLELPPPVKDSFGRIISDEAVDKYEARCGIALALGQISKHLGKDKVAPLFSFFVPDGLNDRHVNVRKMMLEAAQMALEDHGKDCVSELLPVFEKFLADAPKTREYDAVRQSVVILMGSLAKHLNKDDPKIKPIVAKLTETLSTPSQQVQEAVANCLPPLVPAIKSEAPDMAKKLLRLLLESENFAERKGAAYGLAGLIKGLGILSLKQLDVMTTLQDAIQNKKNFRHREGALFAFEMLCTMLGRLFEPYVVHLLPHLLLCFGDGNQYVREAADDTAKAVMSKLSAHGVKLVLPSLLAALEEDSWRTKSGSVELLGAMAYCAPKQLSSCLPTIVPKLIDVLTDSHTRVQNAGAQALKQIGSVIRNPEIQAIVPVLLEAISDPSHKTAMSLQVLLETKFVHFVDAPSLALIMPVVHRAFENRSTETRKMACQIIGNMYSLTDQKDLAPYLPSVTPGMKQALLDPVPEVRNVSARALGAMVKGMGEASFDDLLPWLMETLTSEQSSVDRSGAAQGLSEVMAGLGTAKLEELMPDFCKMADNEEVAPHIRDGYIMMFIYLPTTFREDFTPYVGPIIPPILKALADECEYLRDTALRAGQRIVQMYAERAIALLLPELEGGLFDDNWRIRYSSVQLLGDLLYHLSGVSGKMTTETASEDDSFGTARSQEAILRTLGVERRNRVLAGLYMGRSDVSLMVRQASLHIWKIIVQNTPRTLKDILDTLFELLLGCLASTSYDKRQVAARTLGDLVRKLGERVLQDVVPILERGLQSDKSDQRQGVCIGLSEIIKSTSKDMVIVFVDSLVPTIRKGLCDPLPEVREAASKTFDSLHSTVGARTLDDILPFLLKQLDDPDTSEFALDGLKQVMAVKSRVVLPYLVPQLTSSPVNTKALAFLSSVAGESLTKHLSRILPALLSALSQKRGTDEEKEELEHCQTLVLSVDYDLGVGVVIEELLSATKSREPCMRLAAVTILNFYCSQIKADYTEYVPQLLRGLIELFNDEDQDVLVQSWEALNAVVKRLDAAALQQHLPTVRQAVRYSVQDCKEQELPGFCLPKKGITPILPVFREGILNGSPELKEQAALGLGEIIKRTSAEALKPSVVNITGPLIRILGDRFSWNVKAAVLDTLGLLLGKVGMMLKPFLPQLQTTFLKALNDNNRAVRLKAAHALEKLVVIHTRVDPLFTELHTQVKNADDNSIRETSLQALRGVVTGAGRKAGDAIRKQLTATLLGMLGFPEVKPATLGLLRVPHEWKEAVVVPLPKTSPPDINHLRPVSLTSLISKVCEDFVATWMLQDMKNSISPNQFGGLKGRSTTHCLLTLANQLYEAADKRGTSSTWVLTDFSKAFDLVDHTVAMKHLINLGVRPEIIPWIVSFHSQRSQRTRYHGALSQKKELTCGLAQGTKLGPIVFIAHVNNLTNSMNSPSRAFVDDLNLIESRRKSEPSKLQNDLDNLSSWTEENKMKLNPSKCKAVHICFARNPPPPPPLSINGHVLEVVPIAKCLGVIFQANLGWESQVTEMTKKGNQRLYLLCRLRQFNLPVEDLLTVYKCFVRPVLEYAAPVWHGGLTNGQRKKIENIQRRATRIILGSSYHSYSLSCQVLNLEKLNDRRDALCLKFAKSLYASDEYRHWLPKRRGDVSGRLADHDPSADWMLRQGRSVALAVALKEAASRLMDEQFGDKVTGIVIASCAADRIPICSSGVRALGFLLTHVVSNTADIPKPLLTTAVKALNHSSNDIKMVAAQGVNHVVNKSSNPLPLSVCRVLVPALVSNTKEKNTAVQASSELALVSLLQLRKGEDGLQACLKTLDPGAAESLNECHKRALKKVASQLEPKEEDLDDTIIMA</sequence>
<organism evidence="6 7">
    <name type="scientific">Branchiostoma floridae</name>
    <name type="common">Florida lancelet</name>
    <name type="synonym">Amphioxus</name>
    <dbReference type="NCBI Taxonomy" id="7739"/>
    <lineage>
        <taxon>Eukaryota</taxon>
        <taxon>Metazoa</taxon>
        <taxon>Chordata</taxon>
        <taxon>Cephalochordata</taxon>
        <taxon>Leptocardii</taxon>
        <taxon>Amphioxiformes</taxon>
        <taxon>Branchiostomatidae</taxon>
        <taxon>Branchiostoma</taxon>
    </lineage>
</organism>
<feature type="repeat" description="HEAT" evidence="4">
    <location>
        <begin position="1537"/>
        <end position="1574"/>
    </location>
</feature>
<dbReference type="PROSITE" id="PS50878">
    <property type="entry name" value="RT_POL"/>
    <property type="match status" value="1"/>
</dbReference>
<dbReference type="GO" id="GO:0006417">
    <property type="term" value="P:regulation of translation"/>
    <property type="evidence" value="ECO:0000318"/>
    <property type="project" value="GO_Central"/>
</dbReference>
<evidence type="ECO:0000256" key="3">
    <source>
        <dbReference type="ARBA" id="ARBA00022737"/>
    </source>
</evidence>
<gene>
    <name evidence="7" type="primary">LOC118426103</name>
</gene>
<dbReference type="InterPro" id="IPR021133">
    <property type="entry name" value="HEAT_type_2"/>
</dbReference>
<dbReference type="InterPro" id="IPR056810">
    <property type="entry name" value="GNC1-like_N"/>
</dbReference>
<feature type="repeat" description="HEAT" evidence="4">
    <location>
        <begin position="1656"/>
        <end position="1694"/>
    </location>
</feature>
<protein>
    <submittedName>
        <fullName evidence="7">EIF-2-alpha kinase activator GCN1-like</fullName>
    </submittedName>
</protein>
<dbReference type="Pfam" id="PF24987">
    <property type="entry name" value="HEAT_EF3_N"/>
    <property type="match status" value="2"/>
</dbReference>
<evidence type="ECO:0000256" key="2">
    <source>
        <dbReference type="ARBA" id="ARBA00022553"/>
    </source>
</evidence>
<keyword evidence="2" id="KW-0597">Phosphoprotein</keyword>
<accession>A0A9J7M183</accession>